<evidence type="ECO:0000256" key="7">
    <source>
        <dbReference type="PROSITE-ProRule" id="PRU00339"/>
    </source>
</evidence>
<protein>
    <submittedName>
        <fullName evidence="9">Protein SULFUR DEFICIENCY-INDUCED 1-like</fullName>
    </submittedName>
</protein>
<dbReference type="PANTHER" id="PTHR36326:SF14">
    <property type="entry name" value="PROTEIN SULFUR DEFICIENCY-INDUCED 1"/>
    <property type="match status" value="1"/>
</dbReference>
<keyword evidence="3 7" id="KW-0802">TPR repeat</keyword>
<keyword evidence="8" id="KW-1185">Reference proteome</keyword>
<dbReference type="Proteomes" id="UP000515121">
    <property type="component" value="Unplaced"/>
</dbReference>
<feature type="repeat" description="TPR" evidence="7">
    <location>
        <begin position="165"/>
        <end position="198"/>
    </location>
</feature>
<evidence type="ECO:0000256" key="4">
    <source>
        <dbReference type="ARBA" id="ARBA00023054"/>
    </source>
</evidence>
<keyword evidence="4" id="KW-0175">Coiled coil</keyword>
<dbReference type="RefSeq" id="XP_022758626.1">
    <property type="nucleotide sequence ID" value="XM_022902891.1"/>
</dbReference>
<evidence type="ECO:0000313" key="8">
    <source>
        <dbReference type="Proteomes" id="UP000515121"/>
    </source>
</evidence>
<sequence>MEGCSKNNYNNNKMMMSSSRKEDLFHVIHKVPQGDTPYVKAKHAQLVQKDPEAAIVLFWKAINAGDRVDSALKDMAVVMKQLNRSEEAIEAVKSFRGRCSNQAQESLDNVLIDLYKKCGKVDEQIGLLKRKLRLIYQGEIFNGKPTKTARSHGKKFQVSVKQETSRLLGNLGWAYMQKSNYLTAEVVYRKAQMIDPDANKACNLGLCLIKQGRYDDARSVLEDILQDKLPGSEDIKARNRAEELLMELKAFQPPMELSDILGLDDDFVNGIELLVNEWAPLRTKRLPIFEEISTFRDKLSC</sequence>
<evidence type="ECO:0000256" key="5">
    <source>
        <dbReference type="ARBA" id="ARBA00023242"/>
    </source>
</evidence>
<comment type="subcellular location">
    <subcellularLocation>
        <location evidence="1">Nucleus</location>
    </subcellularLocation>
</comment>
<evidence type="ECO:0000256" key="6">
    <source>
        <dbReference type="ARBA" id="ARBA00025750"/>
    </source>
</evidence>
<evidence type="ECO:0000256" key="2">
    <source>
        <dbReference type="ARBA" id="ARBA00022737"/>
    </source>
</evidence>
<keyword evidence="5" id="KW-0539">Nucleus</keyword>
<dbReference type="PANTHER" id="PTHR36326">
    <property type="entry name" value="PROTEIN POLLENLESS 3-LIKE 2"/>
    <property type="match status" value="1"/>
</dbReference>
<dbReference type="AlphaFoldDB" id="A0A6P6A1L5"/>
<dbReference type="KEGG" id="dzi:111305389"/>
<accession>A0A6P6A1L5</accession>
<dbReference type="InterPro" id="IPR044961">
    <property type="entry name" value="MS5/SDI1"/>
</dbReference>
<keyword evidence="2" id="KW-0677">Repeat</keyword>
<dbReference type="PROSITE" id="PS50005">
    <property type="entry name" value="TPR"/>
    <property type="match status" value="1"/>
</dbReference>
<evidence type="ECO:0000313" key="9">
    <source>
        <dbReference type="RefSeq" id="XP_022758626.1"/>
    </source>
</evidence>
<dbReference type="GeneID" id="111305389"/>
<dbReference type="SUPFAM" id="SSF48452">
    <property type="entry name" value="TPR-like"/>
    <property type="match status" value="1"/>
</dbReference>
<dbReference type="Gene3D" id="1.25.40.10">
    <property type="entry name" value="Tetratricopeptide repeat domain"/>
    <property type="match status" value="1"/>
</dbReference>
<name>A0A6P6A1L5_DURZI</name>
<dbReference type="GO" id="GO:0005634">
    <property type="term" value="C:nucleus"/>
    <property type="evidence" value="ECO:0007669"/>
    <property type="project" value="UniProtKB-SubCell"/>
</dbReference>
<dbReference type="InterPro" id="IPR019734">
    <property type="entry name" value="TPR_rpt"/>
</dbReference>
<organism evidence="8 9">
    <name type="scientific">Durio zibethinus</name>
    <name type="common">Durian</name>
    <dbReference type="NCBI Taxonomy" id="66656"/>
    <lineage>
        <taxon>Eukaryota</taxon>
        <taxon>Viridiplantae</taxon>
        <taxon>Streptophyta</taxon>
        <taxon>Embryophyta</taxon>
        <taxon>Tracheophyta</taxon>
        <taxon>Spermatophyta</taxon>
        <taxon>Magnoliopsida</taxon>
        <taxon>eudicotyledons</taxon>
        <taxon>Gunneridae</taxon>
        <taxon>Pentapetalae</taxon>
        <taxon>rosids</taxon>
        <taxon>malvids</taxon>
        <taxon>Malvales</taxon>
        <taxon>Malvaceae</taxon>
        <taxon>Helicteroideae</taxon>
        <taxon>Durio</taxon>
    </lineage>
</organism>
<gene>
    <name evidence="9" type="primary">LOC111305389</name>
</gene>
<evidence type="ECO:0000256" key="1">
    <source>
        <dbReference type="ARBA" id="ARBA00004123"/>
    </source>
</evidence>
<proteinExistence type="inferred from homology"/>
<dbReference type="Pfam" id="PF14559">
    <property type="entry name" value="TPR_19"/>
    <property type="match status" value="1"/>
</dbReference>
<dbReference type="OrthoDB" id="10258631at2759"/>
<evidence type="ECO:0000256" key="3">
    <source>
        <dbReference type="ARBA" id="ARBA00022803"/>
    </source>
</evidence>
<comment type="similarity">
    <text evidence="6">Belongs to the MS5 protein family.</text>
</comment>
<reference evidence="9" key="1">
    <citation type="submission" date="2025-08" db="UniProtKB">
        <authorList>
            <consortium name="RefSeq"/>
        </authorList>
    </citation>
    <scope>IDENTIFICATION</scope>
    <source>
        <tissue evidence="9">Fruit stalk</tissue>
    </source>
</reference>
<dbReference type="InterPro" id="IPR011990">
    <property type="entry name" value="TPR-like_helical_dom_sf"/>
</dbReference>